<comment type="caution">
    <text evidence="4">The sequence shown here is derived from an EMBL/GenBank/DDBJ whole genome shotgun (WGS) entry which is preliminary data.</text>
</comment>
<dbReference type="EMBL" id="QZEV01000171">
    <property type="protein sequence ID" value="RJK96176.1"/>
    <property type="molecule type" value="Genomic_DNA"/>
</dbReference>
<evidence type="ECO:0000256" key="3">
    <source>
        <dbReference type="SAM" id="Phobius"/>
    </source>
</evidence>
<dbReference type="Pfam" id="PF05977">
    <property type="entry name" value="MFS_3"/>
    <property type="match status" value="1"/>
</dbReference>
<evidence type="ECO:0000313" key="4">
    <source>
        <dbReference type="EMBL" id="RJK96176.1"/>
    </source>
</evidence>
<sequence>GLDVALTAAGVVLLGGAAIGLWLRAPEFGTVDLDPVNRFREPALMLDLRGRSGPIMVMVDYRIDQADVPEFLRLMQERRAIRRRDGARNWALLRDLEHPGHWSESYHIATWDEYVRHNLRRTKTDAEVTVALRALHRGEGDPVVHRMIERHSVGPQDDVPLMGKLEIP</sequence>
<proteinExistence type="predicted"/>
<reference evidence="4 5" key="1">
    <citation type="submission" date="2018-09" db="EMBL/GenBank/DDBJ databases">
        <title>Paracoccus onubensis nov. sp. a moderate halophilic bacterium isolated from Gruta de las Maravillas (Aracena, Spain).</title>
        <authorList>
            <person name="Jurado V."/>
            <person name="Gutierrez-Patricio S."/>
            <person name="Gonzalez-Pimentel J.L."/>
            <person name="Laiz L."/>
            <person name="Saiz-Jimenez C."/>
        </authorList>
    </citation>
    <scope>NUCLEOTIDE SEQUENCE [LARGE SCALE GENOMIC DNA]</scope>
    <source>
        <strain evidence="4 5">DSM 19484</strain>
    </source>
</reference>
<dbReference type="SUPFAM" id="SSF54909">
    <property type="entry name" value="Dimeric alpha+beta barrel"/>
    <property type="match status" value="1"/>
</dbReference>
<evidence type="ECO:0000313" key="5">
    <source>
        <dbReference type="Proteomes" id="UP000285530"/>
    </source>
</evidence>
<evidence type="ECO:0000256" key="1">
    <source>
        <dbReference type="ARBA" id="ARBA00022448"/>
    </source>
</evidence>
<protein>
    <submittedName>
        <fullName evidence="4">MFS transporter</fullName>
    </submittedName>
</protein>
<keyword evidence="3" id="KW-1133">Transmembrane helix</keyword>
<dbReference type="AlphaFoldDB" id="A0A418ZPS3"/>
<keyword evidence="3" id="KW-0472">Membrane</keyword>
<feature type="transmembrane region" description="Helical" evidence="3">
    <location>
        <begin position="6"/>
        <end position="23"/>
    </location>
</feature>
<accession>A0A418ZPS3</accession>
<keyword evidence="5" id="KW-1185">Reference proteome</keyword>
<dbReference type="InterPro" id="IPR010290">
    <property type="entry name" value="TM_effector"/>
</dbReference>
<feature type="non-terminal residue" evidence="4">
    <location>
        <position position="1"/>
    </location>
</feature>
<dbReference type="InterPro" id="IPR011008">
    <property type="entry name" value="Dimeric_a/b-barrel"/>
</dbReference>
<name>A0A418ZPS3_9RHOB</name>
<dbReference type="Proteomes" id="UP000285530">
    <property type="component" value="Unassembled WGS sequence"/>
</dbReference>
<keyword evidence="3" id="KW-0812">Transmembrane</keyword>
<evidence type="ECO:0000256" key="2">
    <source>
        <dbReference type="ARBA" id="ARBA00022475"/>
    </source>
</evidence>
<keyword evidence="2" id="KW-1003">Cell membrane</keyword>
<dbReference type="RefSeq" id="WP_205962002.1">
    <property type="nucleotide sequence ID" value="NZ_QZEV01000171.1"/>
</dbReference>
<gene>
    <name evidence="4" type="ORF">D3P06_18045</name>
</gene>
<keyword evidence="1" id="KW-0813">Transport</keyword>
<organism evidence="4 5">
    <name type="scientific">Paracoccus aestuarii</name>
    <dbReference type="NCBI Taxonomy" id="453842"/>
    <lineage>
        <taxon>Bacteria</taxon>
        <taxon>Pseudomonadati</taxon>
        <taxon>Pseudomonadota</taxon>
        <taxon>Alphaproteobacteria</taxon>
        <taxon>Rhodobacterales</taxon>
        <taxon>Paracoccaceae</taxon>
        <taxon>Paracoccus</taxon>
    </lineage>
</organism>